<dbReference type="FunCoup" id="L8Y836">
    <property type="interactions" value="2817"/>
</dbReference>
<feature type="region of interest" description="Disordered" evidence="1">
    <location>
        <begin position="934"/>
        <end position="995"/>
    </location>
</feature>
<protein>
    <submittedName>
        <fullName evidence="4">Ribosome biogenesis protein BMS1 like protein</fullName>
    </submittedName>
</protein>
<dbReference type="SMART" id="SM00785">
    <property type="entry name" value="AARP2CN"/>
    <property type="match status" value="1"/>
</dbReference>
<feature type="domain" description="AARP2CN" evidence="2">
    <location>
        <begin position="168"/>
        <end position="254"/>
    </location>
</feature>
<dbReference type="GO" id="GO:0000479">
    <property type="term" value="P:endonucleolytic cleavage of tricistronic rRNA transcript (SSU-rRNA, 5.8S rRNA, LSU-rRNA)"/>
    <property type="evidence" value="ECO:0007669"/>
    <property type="project" value="TreeGrafter"/>
</dbReference>
<dbReference type="GO" id="GO:0034511">
    <property type="term" value="F:U3 snoRNA binding"/>
    <property type="evidence" value="ECO:0007669"/>
    <property type="project" value="TreeGrafter"/>
</dbReference>
<dbReference type="Proteomes" id="UP000011518">
    <property type="component" value="Unassembled WGS sequence"/>
</dbReference>
<reference evidence="5" key="1">
    <citation type="submission" date="2012-07" db="EMBL/GenBank/DDBJ databases">
        <title>Genome of the Chinese tree shrew, a rising model animal genetically related to primates.</title>
        <authorList>
            <person name="Zhang G."/>
            <person name="Fan Y."/>
            <person name="Yao Y."/>
            <person name="Huang Z."/>
        </authorList>
    </citation>
    <scope>NUCLEOTIDE SEQUENCE [LARGE SCALE GENOMIC DNA]</scope>
</reference>
<reference evidence="5" key="2">
    <citation type="journal article" date="2013" name="Nat. Commun.">
        <title>Genome of the Chinese tree shrew.</title>
        <authorList>
            <person name="Fan Y."/>
            <person name="Huang Z.Y."/>
            <person name="Cao C.C."/>
            <person name="Chen C.S."/>
            <person name="Chen Y.X."/>
            <person name="Fan D.D."/>
            <person name="He J."/>
            <person name="Hou H.L."/>
            <person name="Hu L."/>
            <person name="Hu X.T."/>
            <person name="Jiang X.T."/>
            <person name="Lai R."/>
            <person name="Lang Y.S."/>
            <person name="Liang B."/>
            <person name="Liao S.G."/>
            <person name="Mu D."/>
            <person name="Ma Y.Y."/>
            <person name="Niu Y.Y."/>
            <person name="Sun X.Q."/>
            <person name="Xia J.Q."/>
            <person name="Xiao J."/>
            <person name="Xiong Z.Q."/>
            <person name="Xu L."/>
            <person name="Yang L."/>
            <person name="Zhang Y."/>
            <person name="Zhao W."/>
            <person name="Zhao X.D."/>
            <person name="Zheng Y.T."/>
            <person name="Zhou J.M."/>
            <person name="Zhu Y.B."/>
            <person name="Zhang G.J."/>
            <person name="Wang J."/>
            <person name="Yao Y.G."/>
        </authorList>
    </citation>
    <scope>NUCLEOTIDE SEQUENCE [LARGE SCALE GENOMIC DNA]</scope>
</reference>
<feature type="compositionally biased region" description="Acidic residues" evidence="1">
    <location>
        <begin position="375"/>
        <end position="395"/>
    </location>
</feature>
<dbReference type="PANTHER" id="PTHR12858:SF2">
    <property type="entry name" value="RIBOSOME BIOGENESIS PROTEIN BMS1 HOMOLOG"/>
    <property type="match status" value="1"/>
</dbReference>
<feature type="compositionally biased region" description="Basic and acidic residues" evidence="1">
    <location>
        <begin position="941"/>
        <end position="961"/>
    </location>
</feature>
<dbReference type="EMBL" id="KB364431">
    <property type="protein sequence ID" value="ELV12588.1"/>
    <property type="molecule type" value="Genomic_DNA"/>
</dbReference>
<feature type="region of interest" description="Disordered" evidence="1">
    <location>
        <begin position="335"/>
        <end position="571"/>
    </location>
</feature>
<dbReference type="GO" id="GO:0003924">
    <property type="term" value="F:GTPase activity"/>
    <property type="evidence" value="ECO:0007669"/>
    <property type="project" value="TreeGrafter"/>
</dbReference>
<dbReference type="GO" id="GO:0005525">
    <property type="term" value="F:GTP binding"/>
    <property type="evidence" value="ECO:0007669"/>
    <property type="project" value="TreeGrafter"/>
</dbReference>
<proteinExistence type="predicted"/>
<dbReference type="InterPro" id="IPR007034">
    <property type="entry name" value="BMS1_TSR1_C"/>
</dbReference>
<dbReference type="Pfam" id="PF04950">
    <property type="entry name" value="RIBIOP_C"/>
    <property type="match status" value="1"/>
</dbReference>
<sequence>METKDQKKHRKKNSGPKAEKKKKRHLQDLQLGDEEDARKRNPKAFAVQSAVRMARSFHRTQDLKTKKHHIPVVDRTPLEPPPIVVVVMGPPKVGKSTLIQCLIRNFTRQKLTEIRGPVTIVSGKKRRLTLIECGCDINMMIDLAKVADLGAKLFYLSGMVHGEYQNQEIHNLGRFITVMKFRPLTWQTSHPYILADRMEDLTNPEDIRTNIKCDRKVSLYGYLRGAHLKNKSQIHMPGVGDFAVSDVTFLPDPCALPEQQKKRCLNEKEKLVYAPLSGVGGVLYDKDAVYVDLGGSHGLQASEEVRPTHELVQSLISTHSTIDAKMASSRVTLFSDSKPLGSEDIDNQGPWMPKEEKQMDLETGRVRRKAIFGDKEDESGESDSEDDEMSEDESVENGSSGDETEEEEDPKTTNKECKAVKGIKRQKLEELEDDSEVDLPAFADSDDDLERSSGEEGEAEEADESSEEEDSTEGGEGGVLESTAVGESGKAKLTPAYHQREHSNLDTSLQRKRVALATSDSGHCTAEEAFVSEDESGESSLVTSEEDDSGNEEGIREKIQKPSQVGSGQTLELENLIDETSNIEDLLKEEEDYKEEINYSTETSGALKWKEDLSRKAAEAFLRQQQAAPNLRKLIYGTVIEDNEDDDDNAQEELGGLFRVSHPDRECKFKADSLDCSRFPVEAPHDWDLEEVMNSIRDCFVTGKWEDDKDAAKILAEDEELYGDFEDLETGDVHKGKSDLDTQVENVEEEVKEEIDPSTEESAKKKHLEKKRKLKEMFDAEYDEGESTYFDDLKGEMHKQAQLNRAEFEDQDDEARVQYEGFRPGMYVRIEIENVPCEFVQNFDPHYPVILGGLGNSEGNVGYVQPILRQKKHFNSLHIPKALQKALPFKNKPKIQAKAGKIPKDRRRPAVIREPHERKILALLDALSTVHSQKMKKAKEQRHLQNKEHFKMKQKEEEEKLKRQKDLRKKLFRIQGQKEKRNQKSSLKGAEEQLK</sequence>
<dbReference type="eggNOG" id="KOG1951">
    <property type="taxonomic scope" value="Eukaryota"/>
</dbReference>
<dbReference type="SUPFAM" id="SSF52540">
    <property type="entry name" value="P-loop containing nucleoside triphosphate hydrolases"/>
    <property type="match status" value="1"/>
</dbReference>
<dbReference type="Pfam" id="PF08142">
    <property type="entry name" value="AARP2CN"/>
    <property type="match status" value="1"/>
</dbReference>
<gene>
    <name evidence="4" type="ORF">TREES_T100011234</name>
</gene>
<organism evidence="4 5">
    <name type="scientific">Tupaia chinensis</name>
    <name type="common">Chinese tree shrew</name>
    <name type="synonym">Tupaia belangeri chinensis</name>
    <dbReference type="NCBI Taxonomy" id="246437"/>
    <lineage>
        <taxon>Eukaryota</taxon>
        <taxon>Metazoa</taxon>
        <taxon>Chordata</taxon>
        <taxon>Craniata</taxon>
        <taxon>Vertebrata</taxon>
        <taxon>Euteleostomi</taxon>
        <taxon>Mammalia</taxon>
        <taxon>Eutheria</taxon>
        <taxon>Euarchontoglires</taxon>
        <taxon>Scandentia</taxon>
        <taxon>Tupaiidae</taxon>
        <taxon>Tupaia</taxon>
    </lineage>
</organism>
<keyword evidence="5" id="KW-1185">Reference proteome</keyword>
<name>L8Y836_TUPCH</name>
<dbReference type="InParanoid" id="L8Y836"/>
<dbReference type="InterPro" id="IPR027417">
    <property type="entry name" value="P-loop_NTPase"/>
</dbReference>
<feature type="region of interest" description="Disordered" evidence="1">
    <location>
        <begin position="1"/>
        <end position="42"/>
    </location>
</feature>
<feature type="compositionally biased region" description="Polar residues" evidence="1">
    <location>
        <begin position="561"/>
        <end position="571"/>
    </location>
</feature>
<dbReference type="InterPro" id="IPR039761">
    <property type="entry name" value="Bms1/Tsr1"/>
</dbReference>
<accession>L8Y836</accession>
<dbReference type="STRING" id="246437.L8Y836"/>
<dbReference type="GO" id="GO:0000462">
    <property type="term" value="P:maturation of SSU-rRNA from tricistronic rRNA transcript (SSU-rRNA, 5.8S rRNA, LSU-rRNA)"/>
    <property type="evidence" value="ECO:0007669"/>
    <property type="project" value="TreeGrafter"/>
</dbReference>
<feature type="compositionally biased region" description="Basic residues" evidence="1">
    <location>
        <begin position="962"/>
        <end position="972"/>
    </location>
</feature>
<dbReference type="AlphaFoldDB" id="L8Y836"/>
<feature type="compositionally biased region" description="Basic residues" evidence="1">
    <location>
        <begin position="1"/>
        <end position="25"/>
    </location>
</feature>
<feature type="compositionally biased region" description="Basic and acidic residues" evidence="1">
    <location>
        <begin position="410"/>
        <end position="419"/>
    </location>
</feature>
<feature type="domain" description="Ribosome biogenesis protein BMS1/TSR1 C-terminal" evidence="3">
    <location>
        <begin position="754"/>
        <end position="930"/>
    </location>
</feature>
<evidence type="ECO:0000259" key="3">
    <source>
        <dbReference type="SMART" id="SM01362"/>
    </source>
</evidence>
<dbReference type="GO" id="GO:0030686">
    <property type="term" value="C:90S preribosome"/>
    <property type="evidence" value="ECO:0007669"/>
    <property type="project" value="TreeGrafter"/>
</dbReference>
<dbReference type="SMART" id="SM01362">
    <property type="entry name" value="DUF663"/>
    <property type="match status" value="1"/>
</dbReference>
<feature type="compositionally biased region" description="Basic and acidic residues" evidence="1">
    <location>
        <begin position="353"/>
        <end position="365"/>
    </location>
</feature>
<evidence type="ECO:0000313" key="4">
    <source>
        <dbReference type="EMBL" id="ELV12588.1"/>
    </source>
</evidence>
<feature type="compositionally biased region" description="Acidic residues" evidence="1">
    <location>
        <begin position="444"/>
        <end position="473"/>
    </location>
</feature>
<dbReference type="GO" id="GO:0005634">
    <property type="term" value="C:nucleus"/>
    <property type="evidence" value="ECO:0007669"/>
    <property type="project" value="InterPro"/>
</dbReference>
<evidence type="ECO:0000313" key="5">
    <source>
        <dbReference type="Proteomes" id="UP000011518"/>
    </source>
</evidence>
<evidence type="ECO:0000256" key="1">
    <source>
        <dbReference type="SAM" id="MobiDB-lite"/>
    </source>
</evidence>
<dbReference type="InterPro" id="IPR012948">
    <property type="entry name" value="AARP2CN"/>
</dbReference>
<evidence type="ECO:0000259" key="2">
    <source>
        <dbReference type="SMART" id="SM00785"/>
    </source>
</evidence>
<dbReference type="PANTHER" id="PTHR12858">
    <property type="entry name" value="RIBOSOME BIOGENESIS PROTEIN"/>
    <property type="match status" value="1"/>
</dbReference>